<dbReference type="InterPro" id="IPR008007">
    <property type="entry name" value="Peptidase_M42"/>
</dbReference>
<dbReference type="GO" id="GO:0008237">
    <property type="term" value="F:metallopeptidase activity"/>
    <property type="evidence" value="ECO:0007669"/>
    <property type="project" value="UniProtKB-KW"/>
</dbReference>
<dbReference type="InterPro" id="IPR010162">
    <property type="entry name" value="PepT-like"/>
</dbReference>
<dbReference type="EMBL" id="LBBT01000021">
    <property type="protein sequence ID" value="KKY02802.1"/>
    <property type="molecule type" value="Genomic_DNA"/>
</dbReference>
<dbReference type="Proteomes" id="UP000034407">
    <property type="component" value="Unassembled WGS sequence"/>
</dbReference>
<dbReference type="GO" id="GO:0006508">
    <property type="term" value="P:proteolysis"/>
    <property type="evidence" value="ECO:0007669"/>
    <property type="project" value="UniProtKB-KW"/>
</dbReference>
<dbReference type="GO" id="GO:0046872">
    <property type="term" value="F:metal ion binding"/>
    <property type="evidence" value="ECO:0007669"/>
    <property type="project" value="UniProtKB-UniRule"/>
</dbReference>
<dbReference type="Gene3D" id="3.40.630.10">
    <property type="entry name" value="Zn peptidases"/>
    <property type="match status" value="1"/>
</dbReference>
<accession>A0A0M3DN09</accession>
<evidence type="ECO:0000256" key="4">
    <source>
        <dbReference type="ARBA" id="ARBA00022801"/>
    </source>
</evidence>
<dbReference type="SUPFAM" id="SSF53187">
    <property type="entry name" value="Zn-dependent exopeptidases"/>
    <property type="match status" value="1"/>
</dbReference>
<proteinExistence type="inferred from homology"/>
<dbReference type="Pfam" id="PF07687">
    <property type="entry name" value="M20_dimer"/>
    <property type="match status" value="1"/>
</dbReference>
<dbReference type="InterPro" id="IPR001261">
    <property type="entry name" value="ArgE/DapE_CS"/>
</dbReference>
<dbReference type="PIRSF" id="PIRSF001123">
    <property type="entry name" value="PepA_GA"/>
    <property type="match status" value="1"/>
</dbReference>
<dbReference type="GO" id="GO:0004177">
    <property type="term" value="F:aminopeptidase activity"/>
    <property type="evidence" value="ECO:0007669"/>
    <property type="project" value="UniProtKB-UniRule"/>
</dbReference>
<dbReference type="InterPro" id="IPR011650">
    <property type="entry name" value="Peptidase_M20_dimer"/>
</dbReference>
<keyword evidence="12" id="KW-1185">Reference proteome</keyword>
<evidence type="ECO:0000256" key="7">
    <source>
        <dbReference type="PIRNR" id="PIRNR001123"/>
    </source>
</evidence>
<evidence type="ECO:0000313" key="12">
    <source>
        <dbReference type="Proteomes" id="UP000034407"/>
    </source>
</evidence>
<dbReference type="PATRIC" id="fig|1629550.3.peg.211"/>
<dbReference type="SUPFAM" id="SSF55031">
    <property type="entry name" value="Bacterial exopeptidase dimerisation domain"/>
    <property type="match status" value="1"/>
</dbReference>
<evidence type="ECO:0000259" key="10">
    <source>
        <dbReference type="Pfam" id="PF07687"/>
    </source>
</evidence>
<evidence type="ECO:0000256" key="9">
    <source>
        <dbReference type="PIRSR" id="PIRSR001123-2"/>
    </source>
</evidence>
<dbReference type="OrthoDB" id="9773892at2"/>
<dbReference type="InterPro" id="IPR036264">
    <property type="entry name" value="Bact_exopeptidase_dim_dom"/>
</dbReference>
<keyword evidence="6" id="KW-0482">Metalloprotease</keyword>
<protein>
    <submittedName>
        <fullName evidence="11">Peptidase M20</fullName>
    </submittedName>
</protein>
<dbReference type="Gene3D" id="3.30.70.360">
    <property type="match status" value="1"/>
</dbReference>
<dbReference type="Pfam" id="PF01546">
    <property type="entry name" value="Peptidase_M20"/>
    <property type="match status" value="1"/>
</dbReference>
<feature type="binding site" evidence="9">
    <location>
        <position position="108"/>
    </location>
    <ligand>
        <name>Zn(2+)</name>
        <dbReference type="ChEBI" id="CHEBI:29105"/>
        <label>1</label>
    </ligand>
</feature>
<evidence type="ECO:0000256" key="1">
    <source>
        <dbReference type="ARBA" id="ARBA00001947"/>
    </source>
</evidence>
<feature type="domain" description="Peptidase M20 dimerisation" evidence="10">
    <location>
        <begin position="183"/>
        <end position="273"/>
    </location>
</feature>
<comment type="similarity">
    <text evidence="7">Belongs to the peptidase M42 family.</text>
</comment>
<organism evidence="11 12">
    <name type="scientific">Paraclostridium benzoelyticum</name>
    <dbReference type="NCBI Taxonomy" id="1629550"/>
    <lineage>
        <taxon>Bacteria</taxon>
        <taxon>Bacillati</taxon>
        <taxon>Bacillota</taxon>
        <taxon>Clostridia</taxon>
        <taxon>Peptostreptococcales</taxon>
        <taxon>Peptostreptococcaceae</taxon>
        <taxon>Paraclostridium</taxon>
    </lineage>
</organism>
<sequence length="371" mass="39351">MINKQRLIDEFIELVKIDSPSAKEGKVAKALVEKLEAIGCEVCIDEAGTKVGGETGNVIAKLKGNREGKTILFSSHMDTVSPGEGIKPIIDEATGIIKSDGTTVLGSDDKAGIAAILEALRVIQENNIDHADIEVVFSIWEEGGLFGAQYLDYSKVSPDFAFVLDSGGSPGEIITKAPAQDKIEITIKGKPAHAGLQPENGVSAIMVASKAIENMKLLRIDEETTANIGIVNGGIATNIVMPELEIVAEARSLEVGKLEAQTNHMVEEFKKAGEAMGAEVTAKVTRCYAPFKMDDNEEIVELAKKAFSNLGIEAYTAATGGGSDTNVLNGNGVKAVNLGIGMKNAHTLEEYIAIEDIINSSRAVLEIIKEA</sequence>
<dbReference type="PANTHER" id="PTHR42994:SF2">
    <property type="entry name" value="PEPTIDASE"/>
    <property type="match status" value="1"/>
</dbReference>
<evidence type="ECO:0000256" key="5">
    <source>
        <dbReference type="ARBA" id="ARBA00022833"/>
    </source>
</evidence>
<feature type="active site" description="Proton acceptor" evidence="8">
    <location>
        <position position="141"/>
    </location>
</feature>
<evidence type="ECO:0000313" key="11">
    <source>
        <dbReference type="EMBL" id="KKY02802.1"/>
    </source>
</evidence>
<feature type="binding site" evidence="9">
    <location>
        <position position="165"/>
    </location>
    <ligand>
        <name>Zn(2+)</name>
        <dbReference type="ChEBI" id="CHEBI:29105"/>
        <label>1</label>
    </ligand>
</feature>
<dbReference type="RefSeq" id="WP_046821667.1">
    <property type="nucleotide sequence ID" value="NZ_LBBT01000021.1"/>
</dbReference>
<dbReference type="PROSITE" id="PS00758">
    <property type="entry name" value="ARGE_DAPE_CPG2_1"/>
    <property type="match status" value="1"/>
</dbReference>
<keyword evidence="2" id="KW-0645">Protease</keyword>
<comment type="caution">
    <text evidence="11">The sequence shown here is derived from an EMBL/GenBank/DDBJ whole genome shotgun (WGS) entry which is preliminary data.</text>
</comment>
<evidence type="ECO:0000256" key="2">
    <source>
        <dbReference type="ARBA" id="ARBA00022670"/>
    </source>
</evidence>
<keyword evidence="3 9" id="KW-0479">Metal-binding</keyword>
<dbReference type="PANTHER" id="PTHR42994">
    <property type="entry name" value="PEPTIDASE T"/>
    <property type="match status" value="1"/>
</dbReference>
<keyword evidence="5" id="KW-0862">Zinc</keyword>
<evidence type="ECO:0000256" key="8">
    <source>
        <dbReference type="PIRSR" id="PIRSR001123-1"/>
    </source>
</evidence>
<dbReference type="AlphaFoldDB" id="A0A0M3DN09"/>
<feature type="binding site" evidence="9">
    <location>
        <position position="142"/>
    </location>
    <ligand>
        <name>Zn(2+)</name>
        <dbReference type="ChEBI" id="CHEBI:29105"/>
        <label>2</label>
    </ligand>
</feature>
<comment type="cofactor">
    <cofactor evidence="1">
        <name>Zn(2+)</name>
        <dbReference type="ChEBI" id="CHEBI:29105"/>
    </cofactor>
</comment>
<feature type="binding site" evidence="9">
    <location>
        <position position="108"/>
    </location>
    <ligand>
        <name>Zn(2+)</name>
        <dbReference type="ChEBI" id="CHEBI:29105"/>
        <label>2</label>
    </ligand>
</feature>
<name>A0A0M3DN09_9FIRM</name>
<evidence type="ECO:0000256" key="6">
    <source>
        <dbReference type="ARBA" id="ARBA00023049"/>
    </source>
</evidence>
<reference evidence="11 12" key="1">
    <citation type="submission" date="2015-04" db="EMBL/GenBank/DDBJ databases">
        <title>Microcin producing Clostridium sp. JC272T.</title>
        <authorList>
            <person name="Jyothsna T."/>
            <person name="Sasikala C."/>
            <person name="Ramana C."/>
        </authorList>
    </citation>
    <scope>NUCLEOTIDE SEQUENCE [LARGE SCALE GENOMIC DNA]</scope>
    <source>
        <strain evidence="11 12">JC272</strain>
    </source>
</reference>
<dbReference type="NCBIfam" id="TIGR01883">
    <property type="entry name" value="PepT-like"/>
    <property type="match status" value="1"/>
</dbReference>
<gene>
    <name evidence="11" type="ORF">VN21_01265</name>
</gene>
<evidence type="ECO:0000256" key="3">
    <source>
        <dbReference type="ARBA" id="ARBA00022723"/>
    </source>
</evidence>
<comment type="cofactor">
    <cofactor evidence="9">
        <name>a divalent metal cation</name>
        <dbReference type="ChEBI" id="CHEBI:60240"/>
    </cofactor>
    <text evidence="9">Binds 2 divalent metal cations per subunit.</text>
</comment>
<keyword evidence="4" id="KW-0378">Hydrolase</keyword>
<dbReference type="InterPro" id="IPR002933">
    <property type="entry name" value="Peptidase_M20"/>
</dbReference>